<evidence type="ECO:0000259" key="5">
    <source>
        <dbReference type="PROSITE" id="PS50931"/>
    </source>
</evidence>
<dbReference type="Gene3D" id="1.10.10.10">
    <property type="entry name" value="Winged helix-like DNA-binding domain superfamily/Winged helix DNA-binding domain"/>
    <property type="match status" value="1"/>
</dbReference>
<dbReference type="InterPro" id="IPR036390">
    <property type="entry name" value="WH_DNA-bd_sf"/>
</dbReference>
<dbReference type="PANTHER" id="PTHR30579:SF3">
    <property type="entry name" value="TRANSCRIPTIONAL REGULATORY PROTEIN"/>
    <property type="match status" value="1"/>
</dbReference>
<name>A0ABW8ZIY5_9BURK</name>
<reference evidence="6 7" key="1">
    <citation type="journal article" date="2024" name="Chem. Sci.">
        <title>Discovery of megapolipeptins by genome mining of a Burkholderiales bacteria collection.</title>
        <authorList>
            <person name="Paulo B.S."/>
            <person name="Recchia M.J.J."/>
            <person name="Lee S."/>
            <person name="Fergusson C.H."/>
            <person name="Romanowski S.B."/>
            <person name="Hernandez A."/>
            <person name="Krull N."/>
            <person name="Liu D.Y."/>
            <person name="Cavanagh H."/>
            <person name="Bos A."/>
            <person name="Gray C.A."/>
            <person name="Murphy B.T."/>
            <person name="Linington R.G."/>
            <person name="Eustaquio A.S."/>
        </authorList>
    </citation>
    <scope>NUCLEOTIDE SEQUENCE [LARGE SCALE GENOMIC DNA]</scope>
    <source>
        <strain evidence="6 7">RL16-012-BIC-B</strain>
    </source>
</reference>
<evidence type="ECO:0000256" key="1">
    <source>
        <dbReference type="ARBA" id="ARBA00009437"/>
    </source>
</evidence>
<dbReference type="Pfam" id="PF00126">
    <property type="entry name" value="HTH_1"/>
    <property type="match status" value="1"/>
</dbReference>
<comment type="similarity">
    <text evidence="1">Belongs to the LysR transcriptional regulatory family.</text>
</comment>
<dbReference type="PANTHER" id="PTHR30579">
    <property type="entry name" value="TRANSCRIPTIONAL REGULATOR"/>
    <property type="match status" value="1"/>
</dbReference>
<dbReference type="InterPro" id="IPR050176">
    <property type="entry name" value="LTTR"/>
</dbReference>
<protein>
    <submittedName>
        <fullName evidence="6">LysR family transcriptional regulator</fullName>
    </submittedName>
</protein>
<accession>A0ABW8ZIY5</accession>
<keyword evidence="7" id="KW-1185">Reference proteome</keyword>
<dbReference type="Proteomes" id="UP001629249">
    <property type="component" value="Unassembled WGS sequence"/>
</dbReference>
<dbReference type="Pfam" id="PF03466">
    <property type="entry name" value="LysR_substrate"/>
    <property type="match status" value="1"/>
</dbReference>
<dbReference type="InterPro" id="IPR005119">
    <property type="entry name" value="LysR_subst-bd"/>
</dbReference>
<proteinExistence type="inferred from homology"/>
<dbReference type="SUPFAM" id="SSF46785">
    <property type="entry name" value="Winged helix' DNA-binding domain"/>
    <property type="match status" value="1"/>
</dbReference>
<comment type="caution">
    <text evidence="6">The sequence shown here is derived from an EMBL/GenBank/DDBJ whole genome shotgun (WGS) entry which is preliminary data.</text>
</comment>
<dbReference type="SUPFAM" id="SSF53850">
    <property type="entry name" value="Periplasmic binding protein-like II"/>
    <property type="match status" value="1"/>
</dbReference>
<evidence type="ECO:0000256" key="4">
    <source>
        <dbReference type="ARBA" id="ARBA00023163"/>
    </source>
</evidence>
<evidence type="ECO:0000256" key="2">
    <source>
        <dbReference type="ARBA" id="ARBA00023015"/>
    </source>
</evidence>
<keyword evidence="2" id="KW-0805">Transcription regulation</keyword>
<evidence type="ECO:0000313" key="7">
    <source>
        <dbReference type="Proteomes" id="UP001629249"/>
    </source>
</evidence>
<sequence>MLVQTQFEVSSSDLEVVLAVVRGGTLAEAGRRLGVDGSTVFRAIRKLEKNLGQTLFERSREGSQPTMLARDLAERAGRIERELEDARAVVQRRRDGLITGVVKLTTTDTLLHGLIMPVLKSLAIAQPLLQIELDASNEAASLTKRDSDIAARATRKPPDHLVGKHIGPIKVALFGPKDDGSENHGMSYLDRYTWVAPDKALPHHPSVVWRQRHHPNIVPRYKVSSILSVAEAIANGLGVGLLPLFLARNRDDLVQLGDPIDECETPLWLLRHPDSGSIARIATVYSHLAEHLELT</sequence>
<dbReference type="InterPro" id="IPR036388">
    <property type="entry name" value="WH-like_DNA-bd_sf"/>
</dbReference>
<dbReference type="InterPro" id="IPR000847">
    <property type="entry name" value="LysR_HTH_N"/>
</dbReference>
<dbReference type="Gene3D" id="3.40.190.290">
    <property type="match status" value="1"/>
</dbReference>
<keyword evidence="3" id="KW-0238">DNA-binding</keyword>
<dbReference type="PROSITE" id="PS50931">
    <property type="entry name" value="HTH_LYSR"/>
    <property type="match status" value="1"/>
</dbReference>
<keyword evidence="4" id="KW-0804">Transcription</keyword>
<evidence type="ECO:0000313" key="6">
    <source>
        <dbReference type="EMBL" id="MFL9883174.1"/>
    </source>
</evidence>
<feature type="domain" description="HTH lysR-type" evidence="5">
    <location>
        <begin position="9"/>
        <end position="66"/>
    </location>
</feature>
<dbReference type="EMBL" id="JAQQFN010000005">
    <property type="protein sequence ID" value="MFL9883174.1"/>
    <property type="molecule type" value="Genomic_DNA"/>
</dbReference>
<evidence type="ECO:0000256" key="3">
    <source>
        <dbReference type="ARBA" id="ARBA00023125"/>
    </source>
</evidence>
<dbReference type="RefSeq" id="WP_408326726.1">
    <property type="nucleotide sequence ID" value="NZ_JAQQFH010000002.1"/>
</dbReference>
<organism evidence="6 7">
    <name type="scientific">Paraburkholderia agricolaris</name>
    <dbReference type="NCBI Taxonomy" id="2152888"/>
    <lineage>
        <taxon>Bacteria</taxon>
        <taxon>Pseudomonadati</taxon>
        <taxon>Pseudomonadota</taxon>
        <taxon>Betaproteobacteria</taxon>
        <taxon>Burkholderiales</taxon>
        <taxon>Burkholderiaceae</taxon>
        <taxon>Paraburkholderia</taxon>
    </lineage>
</organism>
<gene>
    <name evidence="6" type="ORF">PQR66_09070</name>
</gene>